<keyword evidence="3" id="KW-1185">Reference proteome</keyword>
<dbReference type="KEGG" id="smo:SELMODRAFT_449618"/>
<dbReference type="OrthoDB" id="1937750at2759"/>
<keyword evidence="1" id="KW-0472">Membrane</keyword>
<dbReference type="GeneID" id="9662857"/>
<dbReference type="HOGENOM" id="CLU_1263409_0_0_1"/>
<dbReference type="InterPro" id="IPR044971">
    <property type="entry name" value="SEP2"/>
</dbReference>
<sequence length="219" mass="23568">MAMRGAAGSSFFQSSSIRLVQQQQRQCHRDRSSGKVLPVRRAATIRSSGSSAESVQARDFVALPRPNLEERPPRLCTLRAFSQDGGDSVAMGSAWDSATITSSSAFLKQLAASVQATAQAQDFETLSGRFAMVAFAVALGLEFVTGNNVFKGIEVKELGETLGFSAACVISMAAFSAAWGAKKRIGLYMTKGCQDLVEFILTDTIDAIFYDQDDDPMKL</sequence>
<keyword evidence="1" id="KW-1133">Transmembrane helix</keyword>
<feature type="transmembrane region" description="Helical" evidence="1">
    <location>
        <begin position="162"/>
        <end position="181"/>
    </location>
</feature>
<evidence type="ECO:0000256" key="1">
    <source>
        <dbReference type="SAM" id="Phobius"/>
    </source>
</evidence>
<name>D8SUY7_SELML</name>
<gene>
    <name evidence="2" type="primary">SEP2_2</name>
    <name evidence="2" type="ORF">SELMODRAFT_449618</name>
</gene>
<dbReference type="EMBL" id="GL377644">
    <property type="protein sequence ID" value="EFJ11704.1"/>
    <property type="molecule type" value="Genomic_DNA"/>
</dbReference>
<dbReference type="PANTHER" id="PTHR36490:SF1">
    <property type="entry name" value="STRESS ENHANCED PROTEIN 2, CHLOROPLASTIC"/>
    <property type="match status" value="1"/>
</dbReference>
<dbReference type="InParanoid" id="D8SUY7"/>
<dbReference type="PANTHER" id="PTHR36490">
    <property type="entry name" value="STRESS ENHANCED PROTEIN 2, CHLOROPLASTIC"/>
    <property type="match status" value="1"/>
</dbReference>
<protein>
    <submittedName>
        <fullName evidence="2">LHC-related protein</fullName>
    </submittedName>
</protein>
<dbReference type="GO" id="GO:0071486">
    <property type="term" value="P:cellular response to high light intensity"/>
    <property type="evidence" value="ECO:0007669"/>
    <property type="project" value="InterPro"/>
</dbReference>
<dbReference type="Proteomes" id="UP000001514">
    <property type="component" value="Unassembled WGS sequence"/>
</dbReference>
<evidence type="ECO:0000313" key="2">
    <source>
        <dbReference type="EMBL" id="EFJ11704.1"/>
    </source>
</evidence>
<dbReference type="Gramene" id="EFJ11704">
    <property type="protein sequence ID" value="EFJ11704"/>
    <property type="gene ID" value="SELMODRAFT_449618"/>
</dbReference>
<dbReference type="FunCoup" id="D8SUY7">
    <property type="interactions" value="188"/>
</dbReference>
<accession>D8SUY7</accession>
<feature type="transmembrane region" description="Helical" evidence="1">
    <location>
        <begin position="130"/>
        <end position="150"/>
    </location>
</feature>
<dbReference type="eggNOG" id="ENOG502RXQW">
    <property type="taxonomic scope" value="Eukaryota"/>
</dbReference>
<keyword evidence="1" id="KW-0812">Transmembrane</keyword>
<proteinExistence type="predicted"/>
<organism evidence="3">
    <name type="scientific">Selaginella moellendorffii</name>
    <name type="common">Spikemoss</name>
    <dbReference type="NCBI Taxonomy" id="88036"/>
    <lineage>
        <taxon>Eukaryota</taxon>
        <taxon>Viridiplantae</taxon>
        <taxon>Streptophyta</taxon>
        <taxon>Embryophyta</taxon>
        <taxon>Tracheophyta</taxon>
        <taxon>Lycopodiopsida</taxon>
        <taxon>Selaginellales</taxon>
        <taxon>Selaginellaceae</taxon>
        <taxon>Selaginella</taxon>
    </lineage>
</organism>
<evidence type="ECO:0000313" key="3">
    <source>
        <dbReference type="Proteomes" id="UP000001514"/>
    </source>
</evidence>
<reference evidence="2 3" key="1">
    <citation type="journal article" date="2011" name="Science">
        <title>The Selaginella genome identifies genetic changes associated with the evolution of vascular plants.</title>
        <authorList>
            <person name="Banks J.A."/>
            <person name="Nishiyama T."/>
            <person name="Hasebe M."/>
            <person name="Bowman J.L."/>
            <person name="Gribskov M."/>
            <person name="dePamphilis C."/>
            <person name="Albert V.A."/>
            <person name="Aono N."/>
            <person name="Aoyama T."/>
            <person name="Ambrose B.A."/>
            <person name="Ashton N.W."/>
            <person name="Axtell M.J."/>
            <person name="Barker E."/>
            <person name="Barker M.S."/>
            <person name="Bennetzen J.L."/>
            <person name="Bonawitz N.D."/>
            <person name="Chapple C."/>
            <person name="Cheng C."/>
            <person name="Correa L.G."/>
            <person name="Dacre M."/>
            <person name="DeBarry J."/>
            <person name="Dreyer I."/>
            <person name="Elias M."/>
            <person name="Engstrom E.M."/>
            <person name="Estelle M."/>
            <person name="Feng L."/>
            <person name="Finet C."/>
            <person name="Floyd S.K."/>
            <person name="Frommer W.B."/>
            <person name="Fujita T."/>
            <person name="Gramzow L."/>
            <person name="Gutensohn M."/>
            <person name="Harholt J."/>
            <person name="Hattori M."/>
            <person name="Heyl A."/>
            <person name="Hirai T."/>
            <person name="Hiwatashi Y."/>
            <person name="Ishikawa M."/>
            <person name="Iwata M."/>
            <person name="Karol K.G."/>
            <person name="Koehler B."/>
            <person name="Kolukisaoglu U."/>
            <person name="Kubo M."/>
            <person name="Kurata T."/>
            <person name="Lalonde S."/>
            <person name="Li K."/>
            <person name="Li Y."/>
            <person name="Litt A."/>
            <person name="Lyons E."/>
            <person name="Manning G."/>
            <person name="Maruyama T."/>
            <person name="Michael T.P."/>
            <person name="Mikami K."/>
            <person name="Miyazaki S."/>
            <person name="Morinaga S."/>
            <person name="Murata T."/>
            <person name="Mueller-Roeber B."/>
            <person name="Nelson D.R."/>
            <person name="Obara M."/>
            <person name="Oguri Y."/>
            <person name="Olmstead R.G."/>
            <person name="Onodera N."/>
            <person name="Petersen B.L."/>
            <person name="Pils B."/>
            <person name="Prigge M."/>
            <person name="Rensing S.A."/>
            <person name="Riano-Pachon D.M."/>
            <person name="Roberts A.W."/>
            <person name="Sato Y."/>
            <person name="Scheller H.V."/>
            <person name="Schulz B."/>
            <person name="Schulz C."/>
            <person name="Shakirov E.V."/>
            <person name="Shibagaki N."/>
            <person name="Shinohara N."/>
            <person name="Shippen D.E."/>
            <person name="Soerensen I."/>
            <person name="Sotooka R."/>
            <person name="Sugimoto N."/>
            <person name="Sugita M."/>
            <person name="Sumikawa N."/>
            <person name="Tanurdzic M."/>
            <person name="Theissen G."/>
            <person name="Ulvskov P."/>
            <person name="Wakazuki S."/>
            <person name="Weng J.K."/>
            <person name="Willats W.W."/>
            <person name="Wipf D."/>
            <person name="Wolf P.G."/>
            <person name="Yang L."/>
            <person name="Zimmer A.D."/>
            <person name="Zhu Q."/>
            <person name="Mitros T."/>
            <person name="Hellsten U."/>
            <person name="Loque D."/>
            <person name="Otillar R."/>
            <person name="Salamov A."/>
            <person name="Schmutz J."/>
            <person name="Shapiro H."/>
            <person name="Lindquist E."/>
            <person name="Lucas S."/>
            <person name="Rokhsar D."/>
            <person name="Grigoriev I.V."/>
        </authorList>
    </citation>
    <scope>NUCLEOTIDE SEQUENCE [LARGE SCALE GENOMIC DNA]</scope>
</reference>
<dbReference type="AlphaFoldDB" id="D8SUY7"/>